<dbReference type="AlphaFoldDB" id="A0A4S3KEL3"/>
<evidence type="ECO:0000313" key="3">
    <source>
        <dbReference type="Proteomes" id="UP000306317"/>
    </source>
</evidence>
<dbReference type="PROSITE" id="PS50801">
    <property type="entry name" value="STAS"/>
    <property type="match status" value="1"/>
</dbReference>
<dbReference type="InterPro" id="IPR002645">
    <property type="entry name" value="STAS_dom"/>
</dbReference>
<reference evidence="2 3" key="1">
    <citation type="submission" date="2017-02" db="EMBL/GenBank/DDBJ databases">
        <title>Whole genome sequencing of Rhodanobacter lindaniclasticus DSM 17932.</title>
        <authorList>
            <person name="Kumar S."/>
            <person name="Patil P."/>
            <person name="Patil P.B."/>
        </authorList>
    </citation>
    <scope>NUCLEOTIDE SEQUENCE [LARGE SCALE GENOMIC DNA]</scope>
    <source>
        <strain evidence="2 3">DSM 17932</strain>
    </source>
</reference>
<organism evidence="2 3">
    <name type="scientific">Rhodanobacter lindaniclasticus</name>
    <dbReference type="NCBI Taxonomy" id="75310"/>
    <lineage>
        <taxon>Bacteria</taxon>
        <taxon>Pseudomonadati</taxon>
        <taxon>Pseudomonadota</taxon>
        <taxon>Gammaproteobacteria</taxon>
        <taxon>Lysobacterales</taxon>
        <taxon>Rhodanobacteraceae</taxon>
        <taxon>Rhodanobacter</taxon>
    </lineage>
</organism>
<sequence length="99" mass="9902">MNTSTGFRLETVTPSTLAVHGVLDFDTAAAALAALRAALDDGVAELDLAGVSHSDSAGLACVLAAVAEANGHGRTLRVVGMPAGMRALAQVCEVDTLLA</sequence>
<name>A0A4S3KEL3_9GAMM</name>
<dbReference type="PANTHER" id="PTHR35849:SF1">
    <property type="entry name" value="INTERMEMBRANE PHOSPHOLIPID TRANSPORT SYSTEM BINDING PROTEIN MLAB"/>
    <property type="match status" value="1"/>
</dbReference>
<dbReference type="PANTHER" id="PTHR35849">
    <property type="entry name" value="BLR2341 PROTEIN"/>
    <property type="match status" value="1"/>
</dbReference>
<dbReference type="InterPro" id="IPR058548">
    <property type="entry name" value="MlaB-like_STAS"/>
</dbReference>
<comment type="caution">
    <text evidence="2">The sequence shown here is derived from an EMBL/GenBank/DDBJ whole genome shotgun (WGS) entry which is preliminary data.</text>
</comment>
<dbReference type="Gene3D" id="3.30.750.24">
    <property type="entry name" value="STAS domain"/>
    <property type="match status" value="1"/>
</dbReference>
<evidence type="ECO:0000259" key="1">
    <source>
        <dbReference type="PROSITE" id="PS50801"/>
    </source>
</evidence>
<protein>
    <submittedName>
        <fullName evidence="2">Sulfate transporter</fullName>
    </submittedName>
</protein>
<dbReference type="InterPro" id="IPR052746">
    <property type="entry name" value="MlaB_ABC_Transporter"/>
</dbReference>
<dbReference type="RefSeq" id="WP_136258822.1">
    <property type="nucleotide sequence ID" value="NZ_MWIO01000030.1"/>
</dbReference>
<dbReference type="OrthoDB" id="5955564at2"/>
<gene>
    <name evidence="2" type="ORF">B1991_11500</name>
</gene>
<evidence type="ECO:0000313" key="2">
    <source>
        <dbReference type="EMBL" id="THD06947.1"/>
    </source>
</evidence>
<feature type="domain" description="STAS" evidence="1">
    <location>
        <begin position="17"/>
        <end position="99"/>
    </location>
</feature>
<keyword evidence="3" id="KW-1185">Reference proteome</keyword>
<dbReference type="Pfam" id="PF13466">
    <property type="entry name" value="STAS_2"/>
    <property type="match status" value="1"/>
</dbReference>
<dbReference type="EMBL" id="MWIO01000030">
    <property type="protein sequence ID" value="THD06947.1"/>
    <property type="molecule type" value="Genomic_DNA"/>
</dbReference>
<dbReference type="SUPFAM" id="SSF52091">
    <property type="entry name" value="SpoIIaa-like"/>
    <property type="match status" value="1"/>
</dbReference>
<accession>A0A4S3KEL3</accession>
<dbReference type="InterPro" id="IPR036513">
    <property type="entry name" value="STAS_dom_sf"/>
</dbReference>
<proteinExistence type="predicted"/>
<dbReference type="Proteomes" id="UP000306317">
    <property type="component" value="Unassembled WGS sequence"/>
</dbReference>